<name>A0A7M7HC55_STRPU</name>
<dbReference type="OrthoDB" id="10433295at2759"/>
<evidence type="ECO:0000313" key="2">
    <source>
        <dbReference type="EnsemblMetazoa" id="XP_011662058"/>
    </source>
</evidence>
<accession>A0A7M7HC55</accession>
<evidence type="ECO:0000313" key="3">
    <source>
        <dbReference type="Proteomes" id="UP000007110"/>
    </source>
</evidence>
<protein>
    <submittedName>
        <fullName evidence="2">Uncharacterized protein</fullName>
    </submittedName>
</protein>
<feature type="region of interest" description="Disordered" evidence="1">
    <location>
        <begin position="1"/>
        <end position="132"/>
    </location>
</feature>
<organism evidence="2 3">
    <name type="scientific">Strongylocentrotus purpuratus</name>
    <name type="common">Purple sea urchin</name>
    <dbReference type="NCBI Taxonomy" id="7668"/>
    <lineage>
        <taxon>Eukaryota</taxon>
        <taxon>Metazoa</taxon>
        <taxon>Echinodermata</taxon>
        <taxon>Eleutherozoa</taxon>
        <taxon>Echinozoa</taxon>
        <taxon>Echinoidea</taxon>
        <taxon>Euechinoidea</taxon>
        <taxon>Echinacea</taxon>
        <taxon>Camarodonta</taxon>
        <taxon>Echinidea</taxon>
        <taxon>Strongylocentrotidae</taxon>
        <taxon>Strongylocentrotus</taxon>
    </lineage>
</organism>
<feature type="compositionally biased region" description="Low complexity" evidence="1">
    <location>
        <begin position="7"/>
        <end position="21"/>
    </location>
</feature>
<dbReference type="RefSeq" id="XP_011662058.2">
    <property type="nucleotide sequence ID" value="XM_011663756.2"/>
</dbReference>
<dbReference type="InParanoid" id="A0A7M7HC55"/>
<dbReference type="EnsemblMetazoa" id="XM_011663756">
    <property type="protein sequence ID" value="XP_011662058"/>
    <property type="gene ID" value="LOC105437302"/>
</dbReference>
<reference evidence="3" key="1">
    <citation type="submission" date="2015-02" db="EMBL/GenBank/DDBJ databases">
        <title>Genome sequencing for Strongylocentrotus purpuratus.</title>
        <authorList>
            <person name="Murali S."/>
            <person name="Liu Y."/>
            <person name="Vee V."/>
            <person name="English A."/>
            <person name="Wang M."/>
            <person name="Skinner E."/>
            <person name="Han Y."/>
            <person name="Muzny D.M."/>
            <person name="Worley K.C."/>
            <person name="Gibbs R.A."/>
        </authorList>
    </citation>
    <scope>NUCLEOTIDE SEQUENCE</scope>
</reference>
<reference evidence="2" key="2">
    <citation type="submission" date="2021-01" db="UniProtKB">
        <authorList>
            <consortium name="EnsemblMetazoa"/>
        </authorList>
    </citation>
    <scope>IDENTIFICATION</scope>
</reference>
<feature type="compositionally biased region" description="Basic and acidic residues" evidence="1">
    <location>
        <begin position="26"/>
        <end position="35"/>
    </location>
</feature>
<evidence type="ECO:0000256" key="1">
    <source>
        <dbReference type="SAM" id="MobiDB-lite"/>
    </source>
</evidence>
<dbReference type="AlphaFoldDB" id="A0A7M7HC55"/>
<keyword evidence="3" id="KW-1185">Reference proteome</keyword>
<dbReference type="Proteomes" id="UP000007110">
    <property type="component" value="Unassembled WGS sequence"/>
</dbReference>
<feature type="compositionally biased region" description="Polar residues" evidence="1">
    <location>
        <begin position="89"/>
        <end position="100"/>
    </location>
</feature>
<sequence length="309" mass="34245">MAYPFNASISASSVVGAQASSLHQSSMKEQRKLEENLQSLSKEMRSRMSQLDSETNEMRRHSLRMFDSVRRKEHQRMTRSRQEIASLRASESSDNINNVDSGPPSRAISAGRLKMTQSPRSPNKRDGAQSQIELSRCYSSPASIDKLGPMSAFDEELAAEPKGDFSDESIAADAASIPVTDLPNFCNGRELGMIGETMGKEDKDGNAESVFEDQHTHQAVSGFASSPLLNRRHTQTNINVKSTSHIGDERIKLLTRRRRTSEIVKPVSLSNTPGVKPSRRHSSHEPAFLSNFSTRSSQEILLHRTSSIC</sequence>
<proteinExistence type="predicted"/>
<feature type="compositionally biased region" description="Polar residues" evidence="1">
    <location>
        <begin position="36"/>
        <end position="53"/>
    </location>
</feature>
<dbReference type="KEGG" id="spu:105437302"/>
<dbReference type="OMA" id="SETNEMR"/>
<dbReference type="GeneID" id="105437302"/>